<keyword evidence="2" id="KW-0808">Transferase</keyword>
<reference evidence="7" key="3">
    <citation type="submission" date="2015-06" db="UniProtKB">
        <authorList>
            <consortium name="EnsemblPlants"/>
        </authorList>
    </citation>
    <scope>IDENTIFICATION</scope>
    <source>
        <strain evidence="7">cv. Jemalong A17</strain>
    </source>
</reference>
<proteinExistence type="inferred from homology"/>
<reference evidence="6 8" key="1">
    <citation type="journal article" date="2011" name="Nature">
        <title>The Medicago genome provides insight into the evolution of rhizobial symbioses.</title>
        <authorList>
            <person name="Young N.D."/>
            <person name="Debelle F."/>
            <person name="Oldroyd G.E."/>
            <person name="Geurts R."/>
            <person name="Cannon S.B."/>
            <person name="Udvardi M.K."/>
            <person name="Benedito V.A."/>
            <person name="Mayer K.F."/>
            <person name="Gouzy J."/>
            <person name="Schoof H."/>
            <person name="Van de Peer Y."/>
            <person name="Proost S."/>
            <person name="Cook D.R."/>
            <person name="Meyers B.C."/>
            <person name="Spannagl M."/>
            <person name="Cheung F."/>
            <person name="De Mita S."/>
            <person name="Krishnakumar V."/>
            <person name="Gundlach H."/>
            <person name="Zhou S."/>
            <person name="Mudge J."/>
            <person name="Bharti A.K."/>
            <person name="Murray J.D."/>
            <person name="Naoumkina M.A."/>
            <person name="Rosen B."/>
            <person name="Silverstein K.A."/>
            <person name="Tang H."/>
            <person name="Rombauts S."/>
            <person name="Zhao P.X."/>
            <person name="Zhou P."/>
            <person name="Barbe V."/>
            <person name="Bardou P."/>
            <person name="Bechner M."/>
            <person name="Bellec A."/>
            <person name="Berger A."/>
            <person name="Berges H."/>
            <person name="Bidwell S."/>
            <person name="Bisseling T."/>
            <person name="Choisne N."/>
            <person name="Couloux A."/>
            <person name="Denny R."/>
            <person name="Deshpande S."/>
            <person name="Dai X."/>
            <person name="Doyle J.J."/>
            <person name="Dudez A.M."/>
            <person name="Farmer A.D."/>
            <person name="Fouteau S."/>
            <person name="Franken C."/>
            <person name="Gibelin C."/>
            <person name="Gish J."/>
            <person name="Goldstein S."/>
            <person name="Gonzalez A.J."/>
            <person name="Green P.J."/>
            <person name="Hallab A."/>
            <person name="Hartog M."/>
            <person name="Hua A."/>
            <person name="Humphray S.J."/>
            <person name="Jeong D.H."/>
            <person name="Jing Y."/>
            <person name="Jocker A."/>
            <person name="Kenton S.M."/>
            <person name="Kim D.J."/>
            <person name="Klee K."/>
            <person name="Lai H."/>
            <person name="Lang C."/>
            <person name="Lin S."/>
            <person name="Macmil S.L."/>
            <person name="Magdelenat G."/>
            <person name="Matthews L."/>
            <person name="McCorrison J."/>
            <person name="Monaghan E.L."/>
            <person name="Mun J.H."/>
            <person name="Najar F.Z."/>
            <person name="Nicholson C."/>
            <person name="Noirot C."/>
            <person name="O'Bleness M."/>
            <person name="Paule C.R."/>
            <person name="Poulain J."/>
            <person name="Prion F."/>
            <person name="Qin B."/>
            <person name="Qu C."/>
            <person name="Retzel E.F."/>
            <person name="Riddle C."/>
            <person name="Sallet E."/>
            <person name="Samain S."/>
            <person name="Samson N."/>
            <person name="Sanders I."/>
            <person name="Saurat O."/>
            <person name="Scarpelli C."/>
            <person name="Schiex T."/>
            <person name="Segurens B."/>
            <person name="Severin A.J."/>
            <person name="Sherrier D.J."/>
            <person name="Shi R."/>
            <person name="Sims S."/>
            <person name="Singer S.R."/>
            <person name="Sinharoy S."/>
            <person name="Sterck L."/>
            <person name="Viollet A."/>
            <person name="Wang B.B."/>
            <person name="Wang K."/>
            <person name="Wang M."/>
            <person name="Wang X."/>
            <person name="Warfsmann J."/>
            <person name="Weissenbach J."/>
            <person name="White D.D."/>
            <person name="White J.D."/>
            <person name="Wiley G.B."/>
            <person name="Wincker P."/>
            <person name="Xing Y."/>
            <person name="Yang L."/>
            <person name="Yao Z."/>
            <person name="Ying F."/>
            <person name="Zhai J."/>
            <person name="Zhou L."/>
            <person name="Zuber A."/>
            <person name="Denarie J."/>
            <person name="Dixon R.A."/>
            <person name="May G.D."/>
            <person name="Schwartz D.C."/>
            <person name="Rogers J."/>
            <person name="Quetier F."/>
            <person name="Town C.D."/>
            <person name="Roe B.A."/>
        </authorList>
    </citation>
    <scope>NUCLEOTIDE SEQUENCE [LARGE SCALE GENOMIC DNA]</scope>
    <source>
        <strain evidence="6">A17</strain>
        <strain evidence="7 8">cv. Jemalong A17</strain>
    </source>
</reference>
<evidence type="ECO:0000256" key="3">
    <source>
        <dbReference type="ARBA" id="ARBA00022777"/>
    </source>
</evidence>
<dbReference type="InterPro" id="IPR011611">
    <property type="entry name" value="PfkB_dom"/>
</dbReference>
<dbReference type="InterPro" id="IPR050306">
    <property type="entry name" value="PfkB_Carbo_kinase"/>
</dbReference>
<dbReference type="STRING" id="3880.A0A072TIN4"/>
<evidence type="ECO:0000256" key="1">
    <source>
        <dbReference type="ARBA" id="ARBA00010688"/>
    </source>
</evidence>
<evidence type="ECO:0000313" key="7">
    <source>
        <dbReference type="EnsemblPlants" id="KEH17081"/>
    </source>
</evidence>
<keyword evidence="4" id="KW-0732">Signal</keyword>
<dbReference type="HOGENOM" id="CLU_2187903_0_0_1"/>
<dbReference type="Pfam" id="PF00294">
    <property type="entry name" value="PfkB"/>
    <property type="match status" value="1"/>
</dbReference>
<dbReference type="EnsemblPlants" id="KEH17081">
    <property type="protein sequence ID" value="KEH17081"/>
    <property type="gene ID" value="MTR_0046s0180"/>
</dbReference>
<evidence type="ECO:0000256" key="2">
    <source>
        <dbReference type="ARBA" id="ARBA00022679"/>
    </source>
</evidence>
<accession>A0A072TIN4</accession>
<comment type="similarity">
    <text evidence="1">Belongs to the carbohydrate kinase PfkB family.</text>
</comment>
<protein>
    <submittedName>
        <fullName evidence="6">PfkB family carbohydrate kinase</fullName>
    </submittedName>
</protein>
<evidence type="ECO:0000259" key="5">
    <source>
        <dbReference type="Pfam" id="PF00294"/>
    </source>
</evidence>
<dbReference type="InterPro" id="IPR029056">
    <property type="entry name" value="Ribokinase-like"/>
</dbReference>
<name>A0A072TIN4_MEDTR</name>
<dbReference type="EMBL" id="KL402771">
    <property type="protein sequence ID" value="KEH17081.1"/>
    <property type="molecule type" value="Genomic_DNA"/>
</dbReference>
<dbReference type="Proteomes" id="UP000002051">
    <property type="component" value="Unassembled WGS sequence"/>
</dbReference>
<feature type="signal peptide" evidence="4">
    <location>
        <begin position="1"/>
        <end position="26"/>
    </location>
</feature>
<dbReference type="SUPFAM" id="SSF53613">
    <property type="entry name" value="Ribokinase-like"/>
    <property type="match status" value="1"/>
</dbReference>
<evidence type="ECO:0000313" key="6">
    <source>
        <dbReference type="EMBL" id="KEH17081.1"/>
    </source>
</evidence>
<gene>
    <name evidence="6" type="ORF">MTR_0046s0180</name>
</gene>
<evidence type="ECO:0000256" key="4">
    <source>
        <dbReference type="SAM" id="SignalP"/>
    </source>
</evidence>
<keyword evidence="8" id="KW-1185">Reference proteome</keyword>
<sequence>MRSLIRLMMLFHPTLKLLIVTSGSEGCRYYTNDFKGKVRGLNVEPIDTTGVGDAFVSGILYYIASDPSIFKDEKRLRKALYLASVCGAIMVTKRGAISALPTKDDVLQY</sequence>
<feature type="domain" description="Carbohydrate kinase PfkB" evidence="5">
    <location>
        <begin position="15"/>
        <end position="102"/>
    </location>
</feature>
<feature type="chain" id="PRO_5014498725" evidence="4">
    <location>
        <begin position="27"/>
        <end position="109"/>
    </location>
</feature>
<dbReference type="PANTHER" id="PTHR43085">
    <property type="entry name" value="HEXOKINASE FAMILY MEMBER"/>
    <property type="match status" value="1"/>
</dbReference>
<dbReference type="PANTHER" id="PTHR43085:SF61">
    <property type="entry name" value="PFKB FAMILY CARBOHYDRATE KINASE"/>
    <property type="match status" value="1"/>
</dbReference>
<organism evidence="6 8">
    <name type="scientific">Medicago truncatula</name>
    <name type="common">Barrel medic</name>
    <name type="synonym">Medicago tribuloides</name>
    <dbReference type="NCBI Taxonomy" id="3880"/>
    <lineage>
        <taxon>Eukaryota</taxon>
        <taxon>Viridiplantae</taxon>
        <taxon>Streptophyta</taxon>
        <taxon>Embryophyta</taxon>
        <taxon>Tracheophyta</taxon>
        <taxon>Spermatophyta</taxon>
        <taxon>Magnoliopsida</taxon>
        <taxon>eudicotyledons</taxon>
        <taxon>Gunneridae</taxon>
        <taxon>Pentapetalae</taxon>
        <taxon>rosids</taxon>
        <taxon>fabids</taxon>
        <taxon>Fabales</taxon>
        <taxon>Fabaceae</taxon>
        <taxon>Papilionoideae</taxon>
        <taxon>50 kb inversion clade</taxon>
        <taxon>NPAAA clade</taxon>
        <taxon>Hologalegina</taxon>
        <taxon>IRL clade</taxon>
        <taxon>Trifolieae</taxon>
        <taxon>Medicago</taxon>
    </lineage>
</organism>
<dbReference type="AlphaFoldDB" id="A0A072TIN4"/>
<keyword evidence="3 6" id="KW-0418">Kinase</keyword>
<evidence type="ECO:0000313" key="8">
    <source>
        <dbReference type="Proteomes" id="UP000002051"/>
    </source>
</evidence>
<dbReference type="Gene3D" id="3.40.1190.20">
    <property type="match status" value="1"/>
</dbReference>
<dbReference type="GO" id="GO:0016301">
    <property type="term" value="F:kinase activity"/>
    <property type="evidence" value="ECO:0007669"/>
    <property type="project" value="UniProtKB-KW"/>
</dbReference>
<reference evidence="6 8" key="2">
    <citation type="journal article" date="2014" name="BMC Genomics">
        <title>An improved genome release (version Mt4.0) for the model legume Medicago truncatula.</title>
        <authorList>
            <person name="Tang H."/>
            <person name="Krishnakumar V."/>
            <person name="Bidwell S."/>
            <person name="Rosen B."/>
            <person name="Chan A."/>
            <person name="Zhou S."/>
            <person name="Gentzbittel L."/>
            <person name="Childs K.L."/>
            <person name="Yandell M."/>
            <person name="Gundlach H."/>
            <person name="Mayer K.F."/>
            <person name="Schwartz D.C."/>
            <person name="Town C.D."/>
        </authorList>
    </citation>
    <scope>GENOME REANNOTATION</scope>
    <source>
        <strain evidence="6">A17</strain>
        <strain evidence="7 8">cv. Jemalong A17</strain>
    </source>
</reference>